<comment type="similarity">
    <text evidence="3">Belongs to the BBS4 family.</text>
</comment>
<keyword evidence="2 4" id="KW-0802">TPR repeat</keyword>
<dbReference type="Pfam" id="PF13181">
    <property type="entry name" value="TPR_8"/>
    <property type="match status" value="3"/>
</dbReference>
<feature type="region of interest" description="Disordered" evidence="5">
    <location>
        <begin position="503"/>
        <end position="524"/>
    </location>
</feature>
<dbReference type="RefSeq" id="XP_005369555.2">
    <property type="nucleotide sequence ID" value="XM_005369498.2"/>
</dbReference>
<dbReference type="PANTHER" id="PTHR44186:SF1">
    <property type="entry name" value="BARDET-BIEDL SYNDROME 4 PROTEIN"/>
    <property type="match status" value="1"/>
</dbReference>
<dbReference type="Gene3D" id="1.25.40.10">
    <property type="entry name" value="Tetratricopeptide repeat domain"/>
    <property type="match status" value="3"/>
</dbReference>
<dbReference type="Pfam" id="PF13414">
    <property type="entry name" value="TPR_11"/>
    <property type="match status" value="1"/>
</dbReference>
<evidence type="ECO:0000256" key="3">
    <source>
        <dbReference type="ARBA" id="ARBA00023778"/>
    </source>
</evidence>
<sequence length="578" mass="64642">MPSVVMSLYGDARSLITSPPMPSSRQPTSWLGFLLPSPVYDFRLCWLSGKRLASGRAAVGGAKMAEEKFRMKTQVPESQKPRPKKAPEFPIVEKQNWLIHLHYIRKDYEACKALIKEQLQETQGLCEYAIYVQALIFRLEGNIQESLELFQTCAVLSPQCADNLKQVARSLFLLGKHKAAIEVYNEAAKLNQKDWEICHNLGVCYTYLKEFNKAQDQLHSALQLNKHDLTYIMLGKIHLLEGDLDKAIEIYKKAVEFSPENTDLLTTLGLLYLQLGVYQKAFEHLGNALTYDPANYKAILAAGSMMQTHGDFDVALTKYRVVACAIPESPPLWNNIGMCFFGKKKYVAAISCLKRANYLAPFDWKILYNLGLVHLTMQQYASAFHFLSAAINFQPKMGELYMLLAVALTNLEDTENAKRAYAEAVRLDKCNPLVNLNYAVLLYNQGEKKGALAQYQEMEKKVNFLKDNSPLEFDSEMVEMAQKLGAALQVGEALVWTKPVKDLKSKHRTNSANKSALQQPLGSNQALGQAMSSAAAYRKLPSGVVGGAQLTKPPSLPLEPEPTVEASPTEASEQKKEK</sequence>
<protein>
    <submittedName>
        <fullName evidence="7">Bardet-Biedl syndrome 4 protein isoform X1</fullName>
    </submittedName>
</protein>
<evidence type="ECO:0000256" key="1">
    <source>
        <dbReference type="ARBA" id="ARBA00022737"/>
    </source>
</evidence>
<dbReference type="PANTHER" id="PTHR44186">
    <property type="match status" value="1"/>
</dbReference>
<feature type="repeat" description="TPR" evidence="4">
    <location>
        <begin position="364"/>
        <end position="397"/>
    </location>
</feature>
<evidence type="ECO:0000313" key="6">
    <source>
        <dbReference type="Proteomes" id="UP000694915"/>
    </source>
</evidence>
<keyword evidence="6" id="KW-1185">Reference proteome</keyword>
<proteinExistence type="inferred from homology"/>
<keyword evidence="1" id="KW-0677">Repeat</keyword>
<dbReference type="InterPro" id="IPR011990">
    <property type="entry name" value="TPR-like_helical_dom_sf"/>
</dbReference>
<dbReference type="GeneID" id="101979830"/>
<reference evidence="7" key="1">
    <citation type="submission" date="2025-08" db="UniProtKB">
        <authorList>
            <consortium name="RefSeq"/>
        </authorList>
    </citation>
    <scope>IDENTIFICATION</scope>
</reference>
<dbReference type="SMART" id="SM00028">
    <property type="entry name" value="TPR"/>
    <property type="match status" value="8"/>
</dbReference>
<dbReference type="PROSITE" id="PS50293">
    <property type="entry name" value="TPR_REGION"/>
    <property type="match status" value="1"/>
</dbReference>
<evidence type="ECO:0000256" key="4">
    <source>
        <dbReference type="PROSITE-ProRule" id="PRU00339"/>
    </source>
</evidence>
<feature type="repeat" description="TPR" evidence="4">
    <location>
        <begin position="228"/>
        <end position="261"/>
    </location>
</feature>
<feature type="repeat" description="TPR" evidence="4">
    <location>
        <begin position="262"/>
        <end position="295"/>
    </location>
</feature>
<evidence type="ECO:0000256" key="5">
    <source>
        <dbReference type="SAM" id="MobiDB-lite"/>
    </source>
</evidence>
<feature type="compositionally biased region" description="Polar residues" evidence="5">
    <location>
        <begin position="510"/>
        <end position="524"/>
    </location>
</feature>
<feature type="repeat" description="TPR" evidence="4">
    <location>
        <begin position="161"/>
        <end position="194"/>
    </location>
</feature>
<dbReference type="InterPro" id="IPR019734">
    <property type="entry name" value="TPR_rpt"/>
</dbReference>
<evidence type="ECO:0000256" key="2">
    <source>
        <dbReference type="ARBA" id="ARBA00022803"/>
    </source>
</evidence>
<feature type="region of interest" description="Disordered" evidence="5">
    <location>
        <begin position="544"/>
        <end position="578"/>
    </location>
</feature>
<dbReference type="Proteomes" id="UP000694915">
    <property type="component" value="Unplaced"/>
</dbReference>
<evidence type="ECO:0000313" key="7">
    <source>
        <dbReference type="RefSeq" id="XP_005369555.2"/>
    </source>
</evidence>
<gene>
    <name evidence="7" type="primary">Bbs4</name>
</gene>
<name>A0ABM0LNB1_MICOH</name>
<organism evidence="6 7">
    <name type="scientific">Microtus ochrogaster</name>
    <name type="common">Prairie vole</name>
    <dbReference type="NCBI Taxonomy" id="79684"/>
    <lineage>
        <taxon>Eukaryota</taxon>
        <taxon>Metazoa</taxon>
        <taxon>Chordata</taxon>
        <taxon>Craniata</taxon>
        <taxon>Vertebrata</taxon>
        <taxon>Euteleostomi</taxon>
        <taxon>Mammalia</taxon>
        <taxon>Eutheria</taxon>
        <taxon>Euarchontoglires</taxon>
        <taxon>Glires</taxon>
        <taxon>Rodentia</taxon>
        <taxon>Myomorpha</taxon>
        <taxon>Muroidea</taxon>
        <taxon>Cricetidae</taxon>
        <taxon>Arvicolinae</taxon>
        <taxon>Microtus</taxon>
    </lineage>
</organism>
<dbReference type="PROSITE" id="PS50005">
    <property type="entry name" value="TPR"/>
    <property type="match status" value="4"/>
</dbReference>
<dbReference type="SUPFAM" id="SSF48452">
    <property type="entry name" value="TPR-like"/>
    <property type="match status" value="2"/>
</dbReference>
<accession>A0ABM0LNB1</accession>